<evidence type="ECO:0000256" key="5">
    <source>
        <dbReference type="ARBA" id="ARBA00022729"/>
    </source>
</evidence>
<organism evidence="11 12">
    <name type="scientific">Vespula squamosa</name>
    <name type="common">Southern yellow jacket</name>
    <name type="synonym">Wasp</name>
    <dbReference type="NCBI Taxonomy" id="30214"/>
    <lineage>
        <taxon>Eukaryota</taxon>
        <taxon>Metazoa</taxon>
        <taxon>Ecdysozoa</taxon>
        <taxon>Arthropoda</taxon>
        <taxon>Hexapoda</taxon>
        <taxon>Insecta</taxon>
        <taxon>Pterygota</taxon>
        <taxon>Neoptera</taxon>
        <taxon>Endopterygota</taxon>
        <taxon>Hymenoptera</taxon>
        <taxon>Apocrita</taxon>
        <taxon>Aculeata</taxon>
        <taxon>Vespoidea</taxon>
        <taxon>Vespidae</taxon>
        <taxon>Vespinae</taxon>
        <taxon>Vespula</taxon>
    </lineage>
</organism>
<reference evidence="11 12" key="1">
    <citation type="journal article" date="2024" name="Ann. Entomol. Soc. Am.">
        <title>Genomic analyses of the southern and eastern yellowjacket wasps (Hymenoptera: Vespidae) reveal evolutionary signatures of social life.</title>
        <authorList>
            <person name="Catto M.A."/>
            <person name="Caine P.B."/>
            <person name="Orr S.E."/>
            <person name="Hunt B.G."/>
            <person name="Goodisman M.A.D."/>
        </authorList>
    </citation>
    <scope>NUCLEOTIDE SEQUENCE [LARGE SCALE GENOMIC DNA]</scope>
    <source>
        <strain evidence="11">233</strain>
        <tissue evidence="11">Head and thorax</tissue>
    </source>
</reference>
<evidence type="ECO:0000259" key="10">
    <source>
        <dbReference type="SMART" id="SM00093"/>
    </source>
</evidence>
<sequence>MKLIEILGCILFLWSVLLVPTTKSAVMQRQQKDLNVTNPTMKTNVSTYDDDDEDFVPYQGERFNVFDWMLFKTIGKKYSGNILLSPISVKMALVLLYEGAQDQTAHELAGVMQLPASRSATRDKFSEILQSLRMICPQYELDIGTRLYVDTTVSTRQRYAAIVETFYGVNLINTNLSDTRLLTEEVNAWVKNVTHGNIGKLIEDENNLKDSVMLVVNALFFKGTWRRQYFLAKNTYMGKFYSGTNNSVDVPFMTTINRFYYSESPELDAKILRIPYDGHKFAMYLILPYTLNGVDHLLTKINPFILTRHVWLMQDIPVEVIIPKFKFDFTSHLEPSLRELGIRDIFDDTATLTGIAKTKRVSRHLIVSDVLQKTGIEVNENGTTAYAATGIQIGNKITYQTFHANHPFVFYIEDESTGTILYIGKITNPLQQEGSTGNAKMDFTSHFGQETRPSLPVTSDILLIPHGEERYNFFNIDLFQAVNKEIEGNVIMSPTSAKLALTTLAEGAKGQTRQEIQAALRMPEDLQEIRTIARRTFASLKTFKNGTEIDVATRLWTKNGLKIMNNYNTVLKHYYDGDIQSLNFTNGYTAEETINNWVRAVTRNNVKSILEPGSLNADTTLILTSALYFKGRWQKSFNKNAGFTDCFYVPKIGCQNTIFMATTAEYSYGHIASLNADAIKIPYTDGKTAMIVLLPNNHDLDPYLQILSKDLSYIPMSALLANLYISEVNLILPKFSIESKLDLRSALEHLGVHSIFEMTADLSGITEDGPLYVKSILQNAKIEVDEEGTVAAAVTGLSIVPLIGSSTENFRANRPFLFAIVDLQTNTTLFAGRYIRPNLSN</sequence>
<proteinExistence type="inferred from homology"/>
<gene>
    <name evidence="11" type="ORF">V1478_002889</name>
</gene>
<evidence type="ECO:0000313" key="12">
    <source>
        <dbReference type="Proteomes" id="UP001607302"/>
    </source>
</evidence>
<dbReference type="AlphaFoldDB" id="A0ABD2BR37"/>
<feature type="signal peptide" evidence="9">
    <location>
        <begin position="1"/>
        <end position="24"/>
    </location>
</feature>
<evidence type="ECO:0000256" key="7">
    <source>
        <dbReference type="ARBA" id="ARBA00023180"/>
    </source>
</evidence>
<keyword evidence="5 9" id="KW-0732">Signal</keyword>
<feature type="domain" description="Serpin" evidence="10">
    <location>
        <begin position="476"/>
        <end position="837"/>
    </location>
</feature>
<comment type="similarity">
    <text evidence="2 8">Belongs to the serpin family.</text>
</comment>
<feature type="domain" description="Serpin" evidence="10">
    <location>
        <begin position="68"/>
        <end position="429"/>
    </location>
</feature>
<name>A0ABD2BR37_VESSQ</name>
<dbReference type="FunFam" id="2.30.39.10:FF:000030">
    <property type="entry name" value="Serpin 2"/>
    <property type="match status" value="1"/>
</dbReference>
<dbReference type="PROSITE" id="PS00284">
    <property type="entry name" value="SERPIN"/>
    <property type="match status" value="2"/>
</dbReference>
<evidence type="ECO:0000256" key="2">
    <source>
        <dbReference type="ARBA" id="ARBA00009500"/>
    </source>
</evidence>
<feature type="chain" id="PRO_5044896639" evidence="9">
    <location>
        <begin position="25"/>
        <end position="841"/>
    </location>
</feature>
<comment type="subcellular location">
    <subcellularLocation>
        <location evidence="1">Secreted</location>
    </subcellularLocation>
</comment>
<dbReference type="Proteomes" id="UP001607302">
    <property type="component" value="Unassembled WGS sequence"/>
</dbReference>
<dbReference type="InterPro" id="IPR042178">
    <property type="entry name" value="Serpin_sf_1"/>
</dbReference>
<evidence type="ECO:0000256" key="8">
    <source>
        <dbReference type="RuleBase" id="RU000411"/>
    </source>
</evidence>
<dbReference type="Gene3D" id="2.30.39.10">
    <property type="entry name" value="Alpha-1-antitrypsin, domain 1"/>
    <property type="match status" value="2"/>
</dbReference>
<protein>
    <submittedName>
        <fullName evidence="11">Antithrombin-III-like isoform X2</fullName>
    </submittedName>
</protein>
<comment type="caution">
    <text evidence="11">The sequence shown here is derived from an EMBL/GenBank/DDBJ whole genome shotgun (WGS) entry which is preliminary data.</text>
</comment>
<dbReference type="PANTHER" id="PTHR11461">
    <property type="entry name" value="SERINE PROTEASE INHIBITOR, SERPIN"/>
    <property type="match status" value="1"/>
</dbReference>
<dbReference type="GO" id="GO:0005576">
    <property type="term" value="C:extracellular region"/>
    <property type="evidence" value="ECO:0007669"/>
    <property type="project" value="UniProtKB-SubCell"/>
</dbReference>
<dbReference type="InterPro" id="IPR000215">
    <property type="entry name" value="Serpin_fam"/>
</dbReference>
<keyword evidence="12" id="KW-1185">Reference proteome</keyword>
<dbReference type="EMBL" id="JAUDFV010000064">
    <property type="protein sequence ID" value="KAL2735249.1"/>
    <property type="molecule type" value="Genomic_DNA"/>
</dbReference>
<dbReference type="InterPro" id="IPR042185">
    <property type="entry name" value="Serpin_sf_2"/>
</dbReference>
<dbReference type="InterPro" id="IPR036186">
    <property type="entry name" value="Serpin_sf"/>
</dbReference>
<dbReference type="GO" id="GO:0004867">
    <property type="term" value="F:serine-type endopeptidase inhibitor activity"/>
    <property type="evidence" value="ECO:0007669"/>
    <property type="project" value="UniProtKB-KW"/>
</dbReference>
<dbReference type="Gene3D" id="3.30.497.10">
    <property type="entry name" value="Antithrombin, subunit I, domain 2"/>
    <property type="match status" value="2"/>
</dbReference>
<dbReference type="InterPro" id="IPR023795">
    <property type="entry name" value="Serpin_CS"/>
</dbReference>
<keyword evidence="4" id="KW-0646">Protease inhibitor</keyword>
<dbReference type="PANTHER" id="PTHR11461:SF357">
    <property type="entry name" value="SERINE PROTEASE INHIBITOR 27A"/>
    <property type="match status" value="1"/>
</dbReference>
<dbReference type="CDD" id="cd19578">
    <property type="entry name" value="serpinK_insect_SRPN2-like"/>
    <property type="match status" value="1"/>
</dbReference>
<evidence type="ECO:0000256" key="4">
    <source>
        <dbReference type="ARBA" id="ARBA00022690"/>
    </source>
</evidence>
<keyword evidence="3" id="KW-0964">Secreted</keyword>
<keyword evidence="7" id="KW-0325">Glycoprotein</keyword>
<evidence type="ECO:0000256" key="1">
    <source>
        <dbReference type="ARBA" id="ARBA00004613"/>
    </source>
</evidence>
<keyword evidence="6" id="KW-0722">Serine protease inhibitor</keyword>
<evidence type="ECO:0000256" key="3">
    <source>
        <dbReference type="ARBA" id="ARBA00022525"/>
    </source>
</evidence>
<dbReference type="Pfam" id="PF00079">
    <property type="entry name" value="Serpin"/>
    <property type="match status" value="2"/>
</dbReference>
<evidence type="ECO:0000313" key="11">
    <source>
        <dbReference type="EMBL" id="KAL2735249.1"/>
    </source>
</evidence>
<evidence type="ECO:0000256" key="6">
    <source>
        <dbReference type="ARBA" id="ARBA00022900"/>
    </source>
</evidence>
<dbReference type="InterPro" id="IPR023796">
    <property type="entry name" value="Serpin_dom"/>
</dbReference>
<dbReference type="SMART" id="SM00093">
    <property type="entry name" value="SERPIN"/>
    <property type="match status" value="2"/>
</dbReference>
<dbReference type="SUPFAM" id="SSF56574">
    <property type="entry name" value="Serpins"/>
    <property type="match status" value="2"/>
</dbReference>
<accession>A0ABD2BR37</accession>
<evidence type="ECO:0000256" key="9">
    <source>
        <dbReference type="SAM" id="SignalP"/>
    </source>
</evidence>